<reference evidence="5 6" key="1">
    <citation type="submission" date="2018-02" db="EMBL/GenBank/DDBJ databases">
        <title>Novel Leptospira species isolated from soil and water in Japan.</title>
        <authorList>
            <person name="Nakao R."/>
            <person name="Masuzawa T."/>
        </authorList>
    </citation>
    <scope>NUCLEOTIDE SEQUENCE [LARGE SCALE GENOMIC DNA]</scope>
    <source>
        <strain evidence="5 6">YH101</strain>
    </source>
</reference>
<keyword evidence="1" id="KW-0378">Hydrolase</keyword>
<evidence type="ECO:0000259" key="4">
    <source>
        <dbReference type="SMART" id="SM00331"/>
    </source>
</evidence>
<proteinExistence type="predicted"/>
<dbReference type="Proteomes" id="UP000245133">
    <property type="component" value="Unassembled WGS sequence"/>
</dbReference>
<name>A0A2P2E3S4_9LEPT</name>
<keyword evidence="3" id="KW-0732">Signal</keyword>
<dbReference type="InterPro" id="IPR052016">
    <property type="entry name" value="Bact_Sigma-Reg"/>
</dbReference>
<feature type="chain" id="PRO_5015106321" evidence="3">
    <location>
        <begin position="33"/>
        <end position="651"/>
    </location>
</feature>
<feature type="transmembrane region" description="Helical" evidence="2">
    <location>
        <begin position="364"/>
        <end position="381"/>
    </location>
</feature>
<sequence>MKVKRKYTNKKRKILWGYILFCLCLLLPNCHFESIQTARPSIDLFQEDTIEYLWLPSDSDKNHPQFLAKETFAVFEKGKLGGKPNPNHKLWIRIRKPQKVAFSQPVLFLEIALEKMKVFEGNELIYTFSETDYVFPHIIPLSADKEGFIYIEFDGIYRGFLGIDRSAWILEHQDAYHHMFIQNFFRICLGPVLVFLSLLFFGMYFLNRSLKMNLFFSAFLMSCAWIEITNGFIAYFWQNQSQLVSTIQYVNYALCPLMLLLFLAQVFPPFFGSLFRLISCIHVVLYIVYFLRNDSDPVSFLNIEEDFSLWLVPEAIIVIYSSIYVIFRKQKHLTLISVGIIIFIFTGIHDVLVDLEILPYRLSLIHLGLWIGVVAFAYFVFKQYFQMIQSMDQMNQLLIQKNKDLERLIAIDRDLDLAHTLQESLLAKREIKESLIHIKSFNQALHSVGGDYFDFTQDSMGNWGIIICDVAGHGISSAFVAAMTKMAFSATAPYMQFPQKVLHSMNRNLTGKVSGLFITSSYLYFDLEAKLLSFSNAGHPEFYLIRNTESEIREVRAKGKPLGLFNDLSYQENKLELLSGDRIFLYTDGLLDLVHPDEGSFEESKLKSILWQNRELPLDQFESKMLEEIKRYTIAMGEPEDDISFLMIEVT</sequence>
<feature type="transmembrane region" description="Helical" evidence="2">
    <location>
        <begin position="333"/>
        <end position="352"/>
    </location>
</feature>
<keyword evidence="2" id="KW-0812">Transmembrane</keyword>
<dbReference type="AlphaFoldDB" id="A0A2P2E3S4"/>
<gene>
    <name evidence="5" type="ORF">LPTSP4_30220</name>
</gene>
<evidence type="ECO:0000256" key="3">
    <source>
        <dbReference type="SAM" id="SignalP"/>
    </source>
</evidence>
<accession>A0A2P2E3S4</accession>
<dbReference type="GO" id="GO:0016791">
    <property type="term" value="F:phosphatase activity"/>
    <property type="evidence" value="ECO:0007669"/>
    <property type="project" value="TreeGrafter"/>
</dbReference>
<feature type="domain" description="PPM-type phosphatase" evidence="4">
    <location>
        <begin position="433"/>
        <end position="650"/>
    </location>
</feature>
<dbReference type="EMBL" id="BFBB01000008">
    <property type="protein sequence ID" value="GBF51484.1"/>
    <property type="molecule type" value="Genomic_DNA"/>
</dbReference>
<evidence type="ECO:0000313" key="5">
    <source>
        <dbReference type="EMBL" id="GBF51484.1"/>
    </source>
</evidence>
<protein>
    <submittedName>
        <fullName evidence="5">Stage II sporulation protein E</fullName>
    </submittedName>
</protein>
<dbReference type="Pfam" id="PF07228">
    <property type="entry name" value="SpoIIE"/>
    <property type="match status" value="1"/>
</dbReference>
<dbReference type="Gene3D" id="3.60.40.10">
    <property type="entry name" value="PPM-type phosphatase domain"/>
    <property type="match status" value="1"/>
</dbReference>
<keyword evidence="2" id="KW-1133">Transmembrane helix</keyword>
<feature type="transmembrane region" description="Helical" evidence="2">
    <location>
        <begin position="274"/>
        <end position="292"/>
    </location>
</feature>
<dbReference type="SUPFAM" id="SSF81606">
    <property type="entry name" value="PP2C-like"/>
    <property type="match status" value="1"/>
</dbReference>
<dbReference type="PANTHER" id="PTHR43156:SF2">
    <property type="entry name" value="STAGE II SPORULATION PROTEIN E"/>
    <property type="match status" value="1"/>
</dbReference>
<feature type="transmembrane region" description="Helical" evidence="2">
    <location>
        <begin position="184"/>
        <end position="206"/>
    </location>
</feature>
<feature type="transmembrane region" description="Helical" evidence="2">
    <location>
        <begin position="249"/>
        <end position="267"/>
    </location>
</feature>
<evidence type="ECO:0000256" key="2">
    <source>
        <dbReference type="SAM" id="Phobius"/>
    </source>
</evidence>
<dbReference type="Pfam" id="PF07695">
    <property type="entry name" value="7TMR-DISM_7TM"/>
    <property type="match status" value="1"/>
</dbReference>
<dbReference type="RefSeq" id="WP_108977816.1">
    <property type="nucleotide sequence ID" value="NZ_BFBB01000008.1"/>
</dbReference>
<feature type="transmembrane region" description="Helical" evidence="2">
    <location>
        <begin position="307"/>
        <end position="326"/>
    </location>
</feature>
<keyword evidence="6" id="KW-1185">Reference proteome</keyword>
<dbReference type="OrthoDB" id="311904at2"/>
<keyword evidence="2" id="KW-0472">Membrane</keyword>
<evidence type="ECO:0000313" key="6">
    <source>
        <dbReference type="Proteomes" id="UP000245133"/>
    </source>
</evidence>
<evidence type="ECO:0000256" key="1">
    <source>
        <dbReference type="ARBA" id="ARBA00022801"/>
    </source>
</evidence>
<dbReference type="InterPro" id="IPR001932">
    <property type="entry name" value="PPM-type_phosphatase-like_dom"/>
</dbReference>
<feature type="transmembrane region" description="Helical" evidence="2">
    <location>
        <begin position="213"/>
        <end position="237"/>
    </location>
</feature>
<dbReference type="SMART" id="SM00331">
    <property type="entry name" value="PP2C_SIG"/>
    <property type="match status" value="1"/>
</dbReference>
<dbReference type="PANTHER" id="PTHR43156">
    <property type="entry name" value="STAGE II SPORULATION PROTEIN E-RELATED"/>
    <property type="match status" value="1"/>
</dbReference>
<dbReference type="InterPro" id="IPR011623">
    <property type="entry name" value="7TMR_DISM_rcpt_extracell_dom1"/>
</dbReference>
<dbReference type="InterPro" id="IPR036457">
    <property type="entry name" value="PPM-type-like_dom_sf"/>
</dbReference>
<organism evidence="5 6">
    <name type="scientific">Leptospira ryugenii</name>
    <dbReference type="NCBI Taxonomy" id="1917863"/>
    <lineage>
        <taxon>Bacteria</taxon>
        <taxon>Pseudomonadati</taxon>
        <taxon>Spirochaetota</taxon>
        <taxon>Spirochaetia</taxon>
        <taxon>Leptospirales</taxon>
        <taxon>Leptospiraceae</taxon>
        <taxon>Leptospira</taxon>
    </lineage>
</organism>
<comment type="caution">
    <text evidence="5">The sequence shown here is derived from an EMBL/GenBank/DDBJ whole genome shotgun (WGS) entry which is preliminary data.</text>
</comment>
<feature type="signal peptide" evidence="3">
    <location>
        <begin position="1"/>
        <end position="32"/>
    </location>
</feature>